<name>A0A7X0EYJ7_9ACTN</name>
<comment type="caution">
    <text evidence="5">The sequence shown here is derived from an EMBL/GenBank/DDBJ whole genome shotgun (WGS) entry which is preliminary data.</text>
</comment>
<evidence type="ECO:0000313" key="5">
    <source>
        <dbReference type="EMBL" id="MBB6345756.1"/>
    </source>
</evidence>
<feature type="region of interest" description="Disordered" evidence="3">
    <location>
        <begin position="39"/>
        <end position="62"/>
    </location>
</feature>
<dbReference type="EMBL" id="JACHJB010000001">
    <property type="protein sequence ID" value="MBB6345756.1"/>
    <property type="molecule type" value="Genomic_DNA"/>
</dbReference>
<dbReference type="SUPFAM" id="SSF56601">
    <property type="entry name" value="beta-lactamase/transpeptidase-like"/>
    <property type="match status" value="1"/>
</dbReference>
<keyword evidence="2 5" id="KW-0378">Hydrolase</keyword>
<evidence type="ECO:0000313" key="6">
    <source>
        <dbReference type="Proteomes" id="UP000583800"/>
    </source>
</evidence>
<organism evidence="5 6">
    <name type="scientific">Nonomuraea muscovyensis</name>
    <dbReference type="NCBI Taxonomy" id="1124761"/>
    <lineage>
        <taxon>Bacteria</taxon>
        <taxon>Bacillati</taxon>
        <taxon>Actinomycetota</taxon>
        <taxon>Actinomycetes</taxon>
        <taxon>Streptosporangiales</taxon>
        <taxon>Streptosporangiaceae</taxon>
        <taxon>Nonomuraea</taxon>
    </lineage>
</organism>
<accession>A0A7X0EYJ7</accession>
<dbReference type="PANTHER" id="PTHR30023">
    <property type="entry name" value="D-ALANYL-D-ALANINE CARBOXYPEPTIDASE"/>
    <property type="match status" value="1"/>
</dbReference>
<protein>
    <submittedName>
        <fullName evidence="5">D-alanyl-D-alanine carboxypeptidase/D-alanyl-D-alanine-endopeptidase (Penicillin-binding protein 4)</fullName>
        <ecNumber evidence="5">3.4.16.4</ecNumber>
        <ecNumber evidence="5">3.4.21.-</ecNumber>
    </submittedName>
</protein>
<dbReference type="AlphaFoldDB" id="A0A7X0EYJ7"/>
<proteinExistence type="inferred from homology"/>
<evidence type="ECO:0000256" key="2">
    <source>
        <dbReference type="ARBA" id="ARBA00022801"/>
    </source>
</evidence>
<dbReference type="GO" id="GO:0006508">
    <property type="term" value="P:proteolysis"/>
    <property type="evidence" value="ECO:0007669"/>
    <property type="project" value="InterPro"/>
</dbReference>
<keyword evidence="5" id="KW-0121">Carboxypeptidase</keyword>
<dbReference type="EC" id="3.4.21.-" evidence="5"/>
<keyword evidence="4" id="KW-0812">Transmembrane</keyword>
<dbReference type="InterPro" id="IPR000667">
    <property type="entry name" value="Peptidase_S13"/>
</dbReference>
<dbReference type="NCBIfam" id="TIGR00666">
    <property type="entry name" value="PBP4"/>
    <property type="match status" value="1"/>
</dbReference>
<keyword evidence="4" id="KW-0472">Membrane</keyword>
<evidence type="ECO:0000256" key="1">
    <source>
        <dbReference type="ARBA" id="ARBA00006096"/>
    </source>
</evidence>
<dbReference type="InterPro" id="IPR012338">
    <property type="entry name" value="Beta-lactam/transpept-like"/>
</dbReference>
<sequence>MARHERWVMLTTLVLLQVVTIVTGVYLVSDDANLSALTRQSSPTEPAASPSTPPSAPVVTAGPVLAGLPARSGGGPLPTKGTLTQQLTVALGDKALGNRVGAIVVDAATGERIFAANADTGITPASTTKVITSAAALASLGPDARLATRVVQGASPGAVVLVGGGDPTLAGPSARSGAYPKPASLAILASRTATALKAEGVTKVTLSYDASLYTGPGVCPCWKPNYVPDGEVAPVSALAMDEGRRYPGQPAPRVSDPPRYAAAAFARLLGRQGIGVTGSARPAKAPAGAAELARVESAPVYALVERTLTHSHDDLAEALARQVALKEGRPASFDGAATAVQQVVKRLGVADGVLVRDGSGLSPHNRITPAALARILAVASSPAHPALHAVAPGMPVAGFSGSLGNGRRFVGPDSKGQVGLVRAKTGTLNHVSTLAGLATTKDGRLVTFAFMADRVPVYAEPALDRLAAIVARS</sequence>
<evidence type="ECO:0000256" key="3">
    <source>
        <dbReference type="SAM" id="MobiDB-lite"/>
    </source>
</evidence>
<keyword evidence="5" id="KW-0645">Protease</keyword>
<dbReference type="RefSeq" id="WP_312891540.1">
    <property type="nucleotide sequence ID" value="NZ_JACHJB010000001.1"/>
</dbReference>
<dbReference type="GO" id="GO:0009002">
    <property type="term" value="F:serine-type D-Ala-D-Ala carboxypeptidase activity"/>
    <property type="evidence" value="ECO:0007669"/>
    <property type="project" value="UniProtKB-EC"/>
</dbReference>
<dbReference type="PRINTS" id="PR00922">
    <property type="entry name" value="DADACBPTASE3"/>
</dbReference>
<comment type="similarity">
    <text evidence="1">Belongs to the peptidase S13 family.</text>
</comment>
<dbReference type="Pfam" id="PF02113">
    <property type="entry name" value="Peptidase_S13"/>
    <property type="match status" value="2"/>
</dbReference>
<feature type="compositionally biased region" description="Low complexity" evidence="3">
    <location>
        <begin position="41"/>
        <end position="50"/>
    </location>
</feature>
<keyword evidence="6" id="KW-1185">Reference proteome</keyword>
<dbReference type="Gene3D" id="3.40.710.10">
    <property type="entry name" value="DD-peptidase/beta-lactamase superfamily"/>
    <property type="match status" value="2"/>
</dbReference>
<gene>
    <name evidence="5" type="ORF">FHU36_002265</name>
</gene>
<keyword evidence="4" id="KW-1133">Transmembrane helix</keyword>
<dbReference type="Proteomes" id="UP000583800">
    <property type="component" value="Unassembled WGS sequence"/>
</dbReference>
<dbReference type="GO" id="GO:0000270">
    <property type="term" value="P:peptidoglycan metabolic process"/>
    <property type="evidence" value="ECO:0007669"/>
    <property type="project" value="TreeGrafter"/>
</dbReference>
<evidence type="ECO:0000256" key="4">
    <source>
        <dbReference type="SAM" id="Phobius"/>
    </source>
</evidence>
<reference evidence="5 6" key="1">
    <citation type="submission" date="2020-08" db="EMBL/GenBank/DDBJ databases">
        <title>Sequencing the genomes of 1000 actinobacteria strains.</title>
        <authorList>
            <person name="Klenk H.-P."/>
        </authorList>
    </citation>
    <scope>NUCLEOTIDE SEQUENCE [LARGE SCALE GENOMIC DNA]</scope>
    <source>
        <strain evidence="5 6">DSM 45913</strain>
    </source>
</reference>
<dbReference type="Gene3D" id="3.50.80.20">
    <property type="entry name" value="D-Ala-D-Ala carboxypeptidase C, peptidase S13"/>
    <property type="match status" value="1"/>
</dbReference>
<feature type="transmembrane region" description="Helical" evidence="4">
    <location>
        <begin position="7"/>
        <end position="28"/>
    </location>
</feature>
<dbReference type="EC" id="3.4.16.4" evidence="5"/>
<dbReference type="PANTHER" id="PTHR30023:SF0">
    <property type="entry name" value="PENICILLIN-SENSITIVE CARBOXYPEPTIDASE A"/>
    <property type="match status" value="1"/>
</dbReference>